<dbReference type="PANTHER" id="PTHR33710">
    <property type="entry name" value="BNAC02G09200D PROTEIN"/>
    <property type="match status" value="1"/>
</dbReference>
<dbReference type="Proteomes" id="UP000818029">
    <property type="component" value="Chromosome A06"/>
</dbReference>
<evidence type="ECO:0008006" key="3">
    <source>
        <dbReference type="Google" id="ProtNLM"/>
    </source>
</evidence>
<name>A0ABM3BV27_GOSHI</name>
<evidence type="ECO:0000313" key="1">
    <source>
        <dbReference type="Proteomes" id="UP000818029"/>
    </source>
</evidence>
<keyword evidence="1" id="KW-1185">Reference proteome</keyword>
<dbReference type="InterPro" id="IPR036691">
    <property type="entry name" value="Endo/exonu/phosph_ase_sf"/>
</dbReference>
<organism evidence="1 2">
    <name type="scientific">Gossypium hirsutum</name>
    <name type="common">Upland cotton</name>
    <name type="synonym">Gossypium mexicanum</name>
    <dbReference type="NCBI Taxonomy" id="3635"/>
    <lineage>
        <taxon>Eukaryota</taxon>
        <taxon>Viridiplantae</taxon>
        <taxon>Streptophyta</taxon>
        <taxon>Embryophyta</taxon>
        <taxon>Tracheophyta</taxon>
        <taxon>Spermatophyta</taxon>
        <taxon>Magnoliopsida</taxon>
        <taxon>eudicotyledons</taxon>
        <taxon>Gunneridae</taxon>
        <taxon>Pentapetalae</taxon>
        <taxon>rosids</taxon>
        <taxon>malvids</taxon>
        <taxon>Malvales</taxon>
        <taxon>Malvaceae</taxon>
        <taxon>Malvoideae</taxon>
        <taxon>Gossypium</taxon>
    </lineage>
</organism>
<dbReference type="SUPFAM" id="SSF56219">
    <property type="entry name" value="DNase I-like"/>
    <property type="match status" value="1"/>
</dbReference>
<dbReference type="GeneID" id="121230361"/>
<reference evidence="2" key="2">
    <citation type="submission" date="2025-08" db="UniProtKB">
        <authorList>
            <consortium name="RefSeq"/>
        </authorList>
    </citation>
    <scope>IDENTIFICATION</scope>
</reference>
<accession>A0ABM3BV27</accession>
<dbReference type="PANTHER" id="PTHR33710:SF64">
    <property type="entry name" value="ENDONUCLEASE_EXONUCLEASE_PHOSPHATASE DOMAIN-CONTAINING PROTEIN"/>
    <property type="match status" value="1"/>
</dbReference>
<protein>
    <recommendedName>
        <fullName evidence="3">Reverse transcriptase</fullName>
    </recommendedName>
</protein>
<proteinExistence type="predicted"/>
<evidence type="ECO:0000313" key="2">
    <source>
        <dbReference type="RefSeq" id="XP_040970914.1"/>
    </source>
</evidence>
<gene>
    <name evidence="2" type="primary">LOC121230361</name>
</gene>
<dbReference type="RefSeq" id="XP_040970914.1">
    <property type="nucleotide sequence ID" value="XM_041114980.1"/>
</dbReference>
<reference evidence="1" key="1">
    <citation type="journal article" date="2020" name="Nat. Genet.">
        <title>Genomic diversifications of five Gossypium allopolyploid species and their impact on cotton improvement.</title>
        <authorList>
            <person name="Chen Z.J."/>
            <person name="Sreedasyam A."/>
            <person name="Ando A."/>
            <person name="Song Q."/>
            <person name="De Santiago L.M."/>
            <person name="Hulse-Kemp A.M."/>
            <person name="Ding M."/>
            <person name="Ye W."/>
            <person name="Kirkbride R.C."/>
            <person name="Jenkins J."/>
            <person name="Plott C."/>
            <person name="Lovell J."/>
            <person name="Lin Y.M."/>
            <person name="Vaughn R."/>
            <person name="Liu B."/>
            <person name="Simpson S."/>
            <person name="Scheffler B.E."/>
            <person name="Wen L."/>
            <person name="Saski C.A."/>
            <person name="Grover C.E."/>
            <person name="Hu G."/>
            <person name="Conover J.L."/>
            <person name="Carlson J.W."/>
            <person name="Shu S."/>
            <person name="Boston L.B."/>
            <person name="Williams M."/>
            <person name="Peterson D.G."/>
            <person name="McGee K."/>
            <person name="Jones D.C."/>
            <person name="Wendel J.F."/>
            <person name="Stelly D.M."/>
            <person name="Grimwood J."/>
            <person name="Schmutz J."/>
        </authorList>
    </citation>
    <scope>NUCLEOTIDE SEQUENCE [LARGE SCALE GENOMIC DNA]</scope>
    <source>
        <strain evidence="1">cv. TM-1</strain>
    </source>
</reference>
<sequence length="298" mass="35386">MEAFKEVLEELTLVDIKPTRGWFTWINNRDGNALVKERLDRLVMSSNSASIFPFIDAVVVRQTKSDHDTVLLDTLGKKPKEKRRDPRLAFRYNVCWAKDKREKEIIKNKWCRKDENTLEKIDGMHEILGPWQFKKYNKMKAQISVLAEHIDRIIDGPTTLFDMNNRREARIKLGNLYSEEESYWAQRSRIKWLREGDRNTKFFHVRATSRHKKNNIERLQDHGERWVYDTEGINNMLVKDFTDEEILAAFNRMDPRKAPGIDGLSGVFFRENWKVVELFTKLLGKLWSIGRRRFCHLA</sequence>